<evidence type="ECO:0000256" key="7">
    <source>
        <dbReference type="ARBA" id="ARBA00023203"/>
    </source>
</evidence>
<dbReference type="OrthoDB" id="6108017at2759"/>
<dbReference type="SUPFAM" id="SSF52540">
    <property type="entry name" value="P-loop containing nucleoside triphosphate hydrolases"/>
    <property type="match status" value="1"/>
</dbReference>
<keyword evidence="3" id="KW-0547">Nucleotide-binding</keyword>
<evidence type="ECO:0000256" key="2">
    <source>
        <dbReference type="ARBA" id="ARBA00009993"/>
    </source>
</evidence>
<evidence type="ECO:0000256" key="6">
    <source>
        <dbReference type="ARBA" id="ARBA00023175"/>
    </source>
</evidence>
<comment type="similarity">
    <text evidence="1 8">Belongs to the TRAFAC class myosin-kinesin ATPase superfamily. Myosin family.</text>
</comment>
<dbReference type="Gene3D" id="3.30.710.10">
    <property type="entry name" value="Potassium Channel Kv1.1, Chain A"/>
    <property type="match status" value="1"/>
</dbReference>
<evidence type="ECO:0000313" key="10">
    <source>
        <dbReference type="EMBL" id="OAF67597.1"/>
    </source>
</evidence>
<dbReference type="SMART" id="SM00512">
    <property type="entry name" value="Skp1"/>
    <property type="match status" value="1"/>
</dbReference>
<evidence type="ECO:0000256" key="3">
    <source>
        <dbReference type="ARBA" id="ARBA00022741"/>
    </source>
</evidence>
<dbReference type="EMBL" id="LWCA01000620">
    <property type="protein sequence ID" value="OAF67597.1"/>
    <property type="molecule type" value="Genomic_DNA"/>
</dbReference>
<evidence type="ECO:0000313" key="11">
    <source>
        <dbReference type="Proteomes" id="UP000078046"/>
    </source>
</evidence>
<comment type="caution">
    <text evidence="8">Lacks conserved residue(s) required for the propagation of feature annotation.</text>
</comment>
<dbReference type="InterPro" id="IPR027417">
    <property type="entry name" value="P-loop_NTPase"/>
</dbReference>
<dbReference type="InterPro" id="IPR001609">
    <property type="entry name" value="Myosin_head_motor_dom-like"/>
</dbReference>
<dbReference type="GO" id="GO:0005886">
    <property type="term" value="C:plasma membrane"/>
    <property type="evidence" value="ECO:0007669"/>
    <property type="project" value="TreeGrafter"/>
</dbReference>
<comment type="similarity">
    <text evidence="2">Belongs to the SKP1 family.</text>
</comment>
<dbReference type="GO" id="GO:0016459">
    <property type="term" value="C:myosin complex"/>
    <property type="evidence" value="ECO:0007669"/>
    <property type="project" value="UniProtKB-KW"/>
</dbReference>
<dbReference type="Pfam" id="PF03931">
    <property type="entry name" value="Skp1_POZ"/>
    <property type="match status" value="1"/>
</dbReference>
<organism evidence="10 11">
    <name type="scientific">Intoshia linei</name>
    <dbReference type="NCBI Taxonomy" id="1819745"/>
    <lineage>
        <taxon>Eukaryota</taxon>
        <taxon>Metazoa</taxon>
        <taxon>Spiralia</taxon>
        <taxon>Lophotrochozoa</taxon>
        <taxon>Mesozoa</taxon>
        <taxon>Orthonectida</taxon>
        <taxon>Rhopaluridae</taxon>
        <taxon>Intoshia</taxon>
    </lineage>
</organism>
<name>A0A177AZY1_9BILA</name>
<evidence type="ECO:0000256" key="5">
    <source>
        <dbReference type="ARBA" id="ARBA00023123"/>
    </source>
</evidence>
<dbReference type="Gene3D" id="1.20.120.720">
    <property type="entry name" value="Myosin VI head, motor domain, U50 subdomain"/>
    <property type="match status" value="1"/>
</dbReference>
<reference evidence="10 11" key="1">
    <citation type="submission" date="2016-04" db="EMBL/GenBank/DDBJ databases">
        <title>The genome of Intoshia linei affirms orthonectids as highly simplified spiralians.</title>
        <authorList>
            <person name="Mikhailov K.V."/>
            <person name="Slusarev G.S."/>
            <person name="Nikitin M.A."/>
            <person name="Logacheva M.D."/>
            <person name="Penin A."/>
            <person name="Aleoshin V."/>
            <person name="Panchin Y.V."/>
        </authorList>
    </citation>
    <scope>NUCLEOTIDE SEQUENCE [LARGE SCALE GENOMIC DNA]</scope>
    <source>
        <strain evidence="10">Intl2013</strain>
        <tissue evidence="10">Whole animal</tissue>
    </source>
</reference>
<evidence type="ECO:0000256" key="4">
    <source>
        <dbReference type="ARBA" id="ARBA00022840"/>
    </source>
</evidence>
<evidence type="ECO:0000256" key="8">
    <source>
        <dbReference type="PROSITE-ProRule" id="PRU00782"/>
    </source>
</evidence>
<protein>
    <recommendedName>
        <fullName evidence="9">Myosin motor domain-containing protein</fullName>
    </recommendedName>
</protein>
<dbReference type="Pfam" id="PF00063">
    <property type="entry name" value="Myosin_head"/>
    <property type="match status" value="2"/>
</dbReference>
<proteinExistence type="inferred from homology"/>
<keyword evidence="5 8" id="KW-0518">Myosin</keyword>
<evidence type="ECO:0000259" key="9">
    <source>
        <dbReference type="PROSITE" id="PS51456"/>
    </source>
</evidence>
<dbReference type="FunFam" id="1.10.10.820:FF:000001">
    <property type="entry name" value="Myosin heavy chain"/>
    <property type="match status" value="1"/>
</dbReference>
<dbReference type="Gene3D" id="1.10.10.820">
    <property type="match status" value="1"/>
</dbReference>
<dbReference type="SMART" id="SM00242">
    <property type="entry name" value="MYSc"/>
    <property type="match status" value="1"/>
</dbReference>
<keyword evidence="6" id="KW-0505">Motor protein</keyword>
<sequence length="442" mass="51300">MKNFKVRTNDGEEFTLDVEDLSAQSNFIKSLLDGNFNDEEEEYVLLSEVNGNSLRRIIQWSDYYKNDNVKDNENINAKSDSLSVWDCEFFKMDQAALFQLIMSANYMDIPKLLDASCTFVANMIKNRTPDEIRKTFNIKNDLTEAEQEQSYHWQSKDVKKTGTDDMVMLSSRSKSSIVDNLKKRYMNDQIYTYIGPVLVSVNPFKNLPIYGTNELEIYRDTTLYENPPHIFAIGDVMYSNMRSEQTNQCGRVISQNVGERNFHIFYQILQIKDQNLYNDCGMTTPNSFLYLSQSECYTVDGINDSKDVEDTLNALKLLNMDEYEVNHVVQILMGILYIGNLQYDENDSSAAFIYDTKVSEMVAYLLELDMTLLNEKLTSREMDSKWGGQSEAIRVVYNYTQAHHAKDALSKTIYFRLFEYLVSVNVKCHLVYYKSSLRFNDS</sequence>
<keyword evidence="7 8" id="KW-0009">Actin-binding</keyword>
<feature type="domain" description="Myosin motor" evidence="9">
    <location>
        <begin position="161"/>
        <end position="442"/>
    </location>
</feature>
<dbReference type="GO" id="GO:0005524">
    <property type="term" value="F:ATP binding"/>
    <property type="evidence" value="ECO:0007669"/>
    <property type="project" value="UniProtKB-KW"/>
</dbReference>
<dbReference type="GO" id="GO:0051015">
    <property type="term" value="F:actin filament binding"/>
    <property type="evidence" value="ECO:0007669"/>
    <property type="project" value="TreeGrafter"/>
</dbReference>
<dbReference type="InterPro" id="IPR036961">
    <property type="entry name" value="Kinesin_motor_dom_sf"/>
</dbReference>
<dbReference type="GO" id="GO:0005737">
    <property type="term" value="C:cytoplasm"/>
    <property type="evidence" value="ECO:0007669"/>
    <property type="project" value="TreeGrafter"/>
</dbReference>
<comment type="caution">
    <text evidence="10">The sequence shown here is derived from an EMBL/GenBank/DDBJ whole genome shotgun (WGS) entry which is preliminary data.</text>
</comment>
<keyword evidence="4" id="KW-0067">ATP-binding</keyword>
<dbReference type="SUPFAM" id="SSF54695">
    <property type="entry name" value="POZ domain"/>
    <property type="match status" value="1"/>
</dbReference>
<dbReference type="InterPro" id="IPR011333">
    <property type="entry name" value="SKP1/BTB/POZ_sf"/>
</dbReference>
<dbReference type="PANTHER" id="PTHR13140">
    <property type="entry name" value="MYOSIN"/>
    <property type="match status" value="1"/>
</dbReference>
<dbReference type="Gene3D" id="3.40.850.10">
    <property type="entry name" value="Kinesin motor domain"/>
    <property type="match status" value="1"/>
</dbReference>
<dbReference type="GO" id="GO:0005902">
    <property type="term" value="C:microvillus"/>
    <property type="evidence" value="ECO:0007669"/>
    <property type="project" value="TreeGrafter"/>
</dbReference>
<dbReference type="InterPro" id="IPR036296">
    <property type="entry name" value="SKP1-like_dim_sf"/>
</dbReference>
<dbReference type="InterPro" id="IPR016072">
    <property type="entry name" value="Skp1_comp_dimer"/>
</dbReference>
<dbReference type="SUPFAM" id="SSF81382">
    <property type="entry name" value="Skp1 dimerisation domain-like"/>
    <property type="match status" value="1"/>
</dbReference>
<feature type="non-terminal residue" evidence="10">
    <location>
        <position position="442"/>
    </location>
</feature>
<dbReference type="GO" id="GO:0006511">
    <property type="term" value="P:ubiquitin-dependent protein catabolic process"/>
    <property type="evidence" value="ECO:0007669"/>
    <property type="project" value="InterPro"/>
</dbReference>
<evidence type="ECO:0000256" key="1">
    <source>
        <dbReference type="ARBA" id="ARBA00008314"/>
    </source>
</evidence>
<dbReference type="GO" id="GO:0007015">
    <property type="term" value="P:actin filament organization"/>
    <property type="evidence" value="ECO:0007669"/>
    <property type="project" value="TreeGrafter"/>
</dbReference>
<dbReference type="Pfam" id="PF01466">
    <property type="entry name" value="Skp1"/>
    <property type="match status" value="1"/>
</dbReference>
<dbReference type="PANTHER" id="PTHR13140:SF729">
    <property type="entry name" value="UNCONVENTIONAL MYOSIN-IE"/>
    <property type="match status" value="1"/>
</dbReference>
<accession>A0A177AZY1</accession>
<dbReference type="Proteomes" id="UP000078046">
    <property type="component" value="Unassembled WGS sequence"/>
</dbReference>
<keyword evidence="11" id="KW-1185">Reference proteome</keyword>
<dbReference type="InterPro" id="IPR001232">
    <property type="entry name" value="SKP1-like"/>
</dbReference>
<dbReference type="AlphaFoldDB" id="A0A177AZY1"/>
<dbReference type="PROSITE" id="PS51456">
    <property type="entry name" value="MYOSIN_MOTOR"/>
    <property type="match status" value="1"/>
</dbReference>
<dbReference type="GO" id="GO:0000146">
    <property type="term" value="F:microfilament motor activity"/>
    <property type="evidence" value="ECO:0007669"/>
    <property type="project" value="TreeGrafter"/>
</dbReference>
<gene>
    <name evidence="10" type="ORF">A3Q56_04676</name>
</gene>
<dbReference type="GO" id="GO:0006897">
    <property type="term" value="P:endocytosis"/>
    <property type="evidence" value="ECO:0007669"/>
    <property type="project" value="TreeGrafter"/>
</dbReference>
<dbReference type="InterPro" id="IPR016073">
    <property type="entry name" value="Skp1_comp_POZ"/>
</dbReference>